<comment type="caution">
    <text evidence="2">The sequence shown here is derived from an EMBL/GenBank/DDBJ whole genome shotgun (WGS) entry which is preliminary data.</text>
</comment>
<proteinExistence type="predicted"/>
<dbReference type="AlphaFoldDB" id="A0AAV4QS82"/>
<dbReference type="Proteomes" id="UP001054945">
    <property type="component" value="Unassembled WGS sequence"/>
</dbReference>
<feature type="region of interest" description="Disordered" evidence="1">
    <location>
        <begin position="1"/>
        <end position="48"/>
    </location>
</feature>
<organism evidence="2 3">
    <name type="scientific">Caerostris extrusa</name>
    <name type="common">Bark spider</name>
    <name type="synonym">Caerostris bankana</name>
    <dbReference type="NCBI Taxonomy" id="172846"/>
    <lineage>
        <taxon>Eukaryota</taxon>
        <taxon>Metazoa</taxon>
        <taxon>Ecdysozoa</taxon>
        <taxon>Arthropoda</taxon>
        <taxon>Chelicerata</taxon>
        <taxon>Arachnida</taxon>
        <taxon>Araneae</taxon>
        <taxon>Araneomorphae</taxon>
        <taxon>Entelegynae</taxon>
        <taxon>Araneoidea</taxon>
        <taxon>Araneidae</taxon>
        <taxon>Caerostris</taxon>
    </lineage>
</organism>
<protein>
    <submittedName>
        <fullName evidence="2">Uncharacterized protein</fullName>
    </submittedName>
</protein>
<accession>A0AAV4QS82</accession>
<keyword evidence="3" id="KW-1185">Reference proteome</keyword>
<evidence type="ECO:0000313" key="3">
    <source>
        <dbReference type="Proteomes" id="UP001054945"/>
    </source>
</evidence>
<feature type="compositionally biased region" description="Basic residues" evidence="1">
    <location>
        <begin position="73"/>
        <end position="87"/>
    </location>
</feature>
<sequence>MAILIPKPKHKNTTLKKNSNLNKSDFHNDTNYNLPEQTRQTAPTAKTCNRPPGQCWCILRTPIHSGALTGRREQKHPRRERESRKRHQTLIATLRVFPTPSSTITNYYLIKTNNLTRKVAPIKTY</sequence>
<feature type="compositionally biased region" description="Polar residues" evidence="1">
    <location>
        <begin position="29"/>
        <end position="47"/>
    </location>
</feature>
<evidence type="ECO:0000313" key="2">
    <source>
        <dbReference type="EMBL" id="GIY12345.1"/>
    </source>
</evidence>
<name>A0AAV4QS82_CAEEX</name>
<feature type="region of interest" description="Disordered" evidence="1">
    <location>
        <begin position="67"/>
        <end position="87"/>
    </location>
</feature>
<dbReference type="EMBL" id="BPLR01006776">
    <property type="protein sequence ID" value="GIY12345.1"/>
    <property type="molecule type" value="Genomic_DNA"/>
</dbReference>
<evidence type="ECO:0000256" key="1">
    <source>
        <dbReference type="SAM" id="MobiDB-lite"/>
    </source>
</evidence>
<reference evidence="2 3" key="1">
    <citation type="submission" date="2021-06" db="EMBL/GenBank/DDBJ databases">
        <title>Caerostris extrusa draft genome.</title>
        <authorList>
            <person name="Kono N."/>
            <person name="Arakawa K."/>
        </authorList>
    </citation>
    <scope>NUCLEOTIDE SEQUENCE [LARGE SCALE GENOMIC DNA]</scope>
</reference>
<gene>
    <name evidence="2" type="ORF">CEXT_149741</name>
</gene>